<dbReference type="CDD" id="cd02440">
    <property type="entry name" value="AdoMet_MTases"/>
    <property type="match status" value="1"/>
</dbReference>
<organism evidence="2 3">
    <name type="scientific">Lusitaniella coriacea LEGE 07157</name>
    <dbReference type="NCBI Taxonomy" id="945747"/>
    <lineage>
        <taxon>Bacteria</taxon>
        <taxon>Bacillati</taxon>
        <taxon>Cyanobacteriota</taxon>
        <taxon>Cyanophyceae</taxon>
        <taxon>Spirulinales</taxon>
        <taxon>Lusitaniellaceae</taxon>
        <taxon>Lusitaniella</taxon>
    </lineage>
</organism>
<protein>
    <submittedName>
        <fullName evidence="2">FkbM family methyltransferase</fullName>
    </submittedName>
</protein>
<feature type="domain" description="Methyltransferase FkbM" evidence="1">
    <location>
        <begin position="85"/>
        <end position="245"/>
    </location>
</feature>
<gene>
    <name evidence="2" type="ORF">IQ249_24950</name>
</gene>
<dbReference type="Proteomes" id="UP000654482">
    <property type="component" value="Unassembled WGS sequence"/>
</dbReference>
<dbReference type="PANTHER" id="PTHR34203:SF15">
    <property type="entry name" value="SLL1173 PROTEIN"/>
    <property type="match status" value="1"/>
</dbReference>
<dbReference type="GO" id="GO:0008168">
    <property type="term" value="F:methyltransferase activity"/>
    <property type="evidence" value="ECO:0007669"/>
    <property type="project" value="UniProtKB-KW"/>
</dbReference>
<dbReference type="PANTHER" id="PTHR34203">
    <property type="entry name" value="METHYLTRANSFERASE, FKBM FAMILY PROTEIN"/>
    <property type="match status" value="1"/>
</dbReference>
<proteinExistence type="predicted"/>
<keyword evidence="2" id="KW-0489">Methyltransferase</keyword>
<keyword evidence="3" id="KW-1185">Reference proteome</keyword>
<dbReference type="InterPro" id="IPR052514">
    <property type="entry name" value="SAM-dependent_MTase"/>
</dbReference>
<sequence length="296" mass="34547">MAFLDYLNRPEYVLRPIQIYRRLMRPVGQEVREFQQVLLPWGVSMRICPYPEEVIERSLWIMGIYDLCLSEALWRLIDPQDVVLDIGANIGYMTSIMAHRTGEGGKVIGFEPNPEVYEELRQNLAQWEEEKGWNWIELRAIALSNKIGVGTLGIPSQNRGMAAILETETVPGQQTYTVTTQTLDSFWKSSDTIGVLKIDVEGHELKVFEGATQLLRQQKIRDILFEEHQYYPSPATDFLERYGYTIFRVWKGFWKPVLYPATYNAVHRWEPPNYLATIDPERAKERFKARGWQVLR</sequence>
<evidence type="ECO:0000313" key="2">
    <source>
        <dbReference type="EMBL" id="MBE9119108.1"/>
    </source>
</evidence>
<dbReference type="SUPFAM" id="SSF53335">
    <property type="entry name" value="S-adenosyl-L-methionine-dependent methyltransferases"/>
    <property type="match status" value="1"/>
</dbReference>
<name>A0A8J7E0W8_9CYAN</name>
<comment type="caution">
    <text evidence="2">The sequence shown here is derived from an EMBL/GenBank/DDBJ whole genome shotgun (WGS) entry which is preliminary data.</text>
</comment>
<dbReference type="InterPro" id="IPR029063">
    <property type="entry name" value="SAM-dependent_MTases_sf"/>
</dbReference>
<dbReference type="Gene3D" id="3.40.50.150">
    <property type="entry name" value="Vaccinia Virus protein VP39"/>
    <property type="match status" value="1"/>
</dbReference>
<dbReference type="EMBL" id="JADEWZ010000081">
    <property type="protein sequence ID" value="MBE9119108.1"/>
    <property type="molecule type" value="Genomic_DNA"/>
</dbReference>
<dbReference type="AlphaFoldDB" id="A0A8J7E0W8"/>
<dbReference type="RefSeq" id="WP_194032202.1">
    <property type="nucleotide sequence ID" value="NZ_JADEWZ010000081.1"/>
</dbReference>
<reference evidence="2" key="1">
    <citation type="submission" date="2020-10" db="EMBL/GenBank/DDBJ databases">
        <authorList>
            <person name="Castelo-Branco R."/>
            <person name="Eusebio N."/>
            <person name="Adriana R."/>
            <person name="Vieira A."/>
            <person name="Brugerolle De Fraissinette N."/>
            <person name="Rezende De Castro R."/>
            <person name="Schneider M.P."/>
            <person name="Vasconcelos V."/>
            <person name="Leao P.N."/>
        </authorList>
    </citation>
    <scope>NUCLEOTIDE SEQUENCE</scope>
    <source>
        <strain evidence="2">LEGE 07157</strain>
    </source>
</reference>
<dbReference type="GO" id="GO:0032259">
    <property type="term" value="P:methylation"/>
    <property type="evidence" value="ECO:0007669"/>
    <property type="project" value="UniProtKB-KW"/>
</dbReference>
<evidence type="ECO:0000313" key="3">
    <source>
        <dbReference type="Proteomes" id="UP000654482"/>
    </source>
</evidence>
<keyword evidence="2" id="KW-0808">Transferase</keyword>
<dbReference type="NCBIfam" id="TIGR01444">
    <property type="entry name" value="fkbM_fam"/>
    <property type="match status" value="1"/>
</dbReference>
<dbReference type="InterPro" id="IPR006342">
    <property type="entry name" value="FkbM_mtfrase"/>
</dbReference>
<dbReference type="Pfam" id="PF05050">
    <property type="entry name" value="Methyltransf_21"/>
    <property type="match status" value="1"/>
</dbReference>
<evidence type="ECO:0000259" key="1">
    <source>
        <dbReference type="Pfam" id="PF05050"/>
    </source>
</evidence>
<accession>A0A8J7E0W8</accession>